<organism evidence="2 3">
    <name type="scientific">Solanum tuberosum</name>
    <name type="common">Potato</name>
    <dbReference type="NCBI Taxonomy" id="4113"/>
    <lineage>
        <taxon>Eukaryota</taxon>
        <taxon>Viridiplantae</taxon>
        <taxon>Streptophyta</taxon>
        <taxon>Embryophyta</taxon>
        <taxon>Tracheophyta</taxon>
        <taxon>Spermatophyta</taxon>
        <taxon>Magnoliopsida</taxon>
        <taxon>eudicotyledons</taxon>
        <taxon>Gunneridae</taxon>
        <taxon>Pentapetalae</taxon>
        <taxon>asterids</taxon>
        <taxon>lamiids</taxon>
        <taxon>Solanales</taxon>
        <taxon>Solanaceae</taxon>
        <taxon>Solanoideae</taxon>
        <taxon>Solaneae</taxon>
        <taxon>Solanum</taxon>
    </lineage>
</organism>
<evidence type="ECO:0000313" key="2">
    <source>
        <dbReference type="EnsemblPlants" id="PGSC0003DMT400089172"/>
    </source>
</evidence>
<dbReference type="EnsemblPlants" id="PGSC0003DMT400089172">
    <property type="protein sequence ID" value="PGSC0003DMT400089172"/>
    <property type="gene ID" value="PGSC0003DMG400038743"/>
</dbReference>
<reference evidence="2" key="2">
    <citation type="submission" date="2015-06" db="UniProtKB">
        <authorList>
            <consortium name="EnsemblPlants"/>
        </authorList>
    </citation>
    <scope>IDENTIFICATION</scope>
    <source>
        <strain evidence="2">DM1-3 516 R44</strain>
    </source>
</reference>
<dbReference type="Gramene" id="PGSC0003DMT400089172">
    <property type="protein sequence ID" value="PGSC0003DMT400089172"/>
    <property type="gene ID" value="PGSC0003DMG400038743"/>
</dbReference>
<dbReference type="InParanoid" id="M1DHK9"/>
<feature type="region of interest" description="Disordered" evidence="1">
    <location>
        <begin position="39"/>
        <end position="102"/>
    </location>
</feature>
<dbReference type="AlphaFoldDB" id="M1DHK9"/>
<accession>M1DHK9</accession>
<dbReference type="Proteomes" id="UP000011115">
    <property type="component" value="Unassembled WGS sequence"/>
</dbReference>
<feature type="compositionally biased region" description="Basic and acidic residues" evidence="1">
    <location>
        <begin position="39"/>
        <end position="66"/>
    </location>
</feature>
<name>M1DHK9_SOLTU</name>
<proteinExistence type="predicted"/>
<reference evidence="3" key="1">
    <citation type="journal article" date="2011" name="Nature">
        <title>Genome sequence and analysis of the tuber crop potato.</title>
        <authorList>
            <consortium name="The Potato Genome Sequencing Consortium"/>
        </authorList>
    </citation>
    <scope>NUCLEOTIDE SEQUENCE [LARGE SCALE GENOMIC DNA]</scope>
    <source>
        <strain evidence="3">cv. DM1-3 516 R44</strain>
    </source>
</reference>
<evidence type="ECO:0000313" key="3">
    <source>
        <dbReference type="Proteomes" id="UP000011115"/>
    </source>
</evidence>
<evidence type="ECO:0000256" key="1">
    <source>
        <dbReference type="SAM" id="MobiDB-lite"/>
    </source>
</evidence>
<feature type="compositionally biased region" description="Polar residues" evidence="1">
    <location>
        <begin position="71"/>
        <end position="80"/>
    </location>
</feature>
<dbReference type="HOGENOM" id="CLU_043741_4_0_1"/>
<sequence>MSKFVSGVSEMVVKECRTVMLINDMDISRLMVHAQQIEEGKLKEKSREAKRTKTGDSDFSHSRFDGFRQWFSGQGSSNTLVPKFNKDRVSNSKPQGGNCGGS</sequence>
<keyword evidence="3" id="KW-1185">Reference proteome</keyword>
<protein>
    <submittedName>
        <fullName evidence="2">Gag-pol protein</fullName>
    </submittedName>
</protein>
<dbReference type="PaxDb" id="4113-PGSC0003DMT400089172"/>